<protein>
    <submittedName>
        <fullName evidence="2">Alpha/beta fold hydrolase</fullName>
    </submittedName>
</protein>
<dbReference type="GO" id="GO:0016787">
    <property type="term" value="F:hydrolase activity"/>
    <property type="evidence" value="ECO:0007669"/>
    <property type="project" value="UniProtKB-KW"/>
</dbReference>
<dbReference type="Proteomes" id="UP001500325">
    <property type="component" value="Unassembled WGS sequence"/>
</dbReference>
<evidence type="ECO:0000313" key="2">
    <source>
        <dbReference type="EMBL" id="GAA4676404.1"/>
    </source>
</evidence>
<evidence type="ECO:0000313" key="3">
    <source>
        <dbReference type="Proteomes" id="UP001500325"/>
    </source>
</evidence>
<sequence>MTVVLVHGNPETPAVWDLLVPHLSRGPVVRLAPPGFGAPVPEGFGATVLEYRDWLVGELERIVAEEGPVDLVGHDWGGGHVVNVAMARPDLLRSWASDVVGIFDPDYVWHELAQAWQQEGVGEEAVAGMLAAGPEARAARMAGFGMDPRVAERLAAAFGEAMADAILRLYRSAAQPVMAELGADLEKAAVRPGLALLPTEDHMVGTEEQRHRAAARAGARVEVLAGLGHWWMTQDPRRGAAVLDLFWAGV</sequence>
<proteinExistence type="predicted"/>
<dbReference type="RefSeq" id="WP_345378126.1">
    <property type="nucleotide sequence ID" value="NZ_BAABIC010000002.1"/>
</dbReference>
<accession>A0ABP8VZ96</accession>
<dbReference type="EMBL" id="BAABIC010000002">
    <property type="protein sequence ID" value="GAA4676404.1"/>
    <property type="molecule type" value="Genomic_DNA"/>
</dbReference>
<dbReference type="SUPFAM" id="SSF53474">
    <property type="entry name" value="alpha/beta-Hydrolases"/>
    <property type="match status" value="1"/>
</dbReference>
<evidence type="ECO:0000259" key="1">
    <source>
        <dbReference type="Pfam" id="PF12697"/>
    </source>
</evidence>
<feature type="domain" description="AB hydrolase-1" evidence="1">
    <location>
        <begin position="3"/>
        <end position="240"/>
    </location>
</feature>
<reference evidence="3" key="1">
    <citation type="journal article" date="2019" name="Int. J. Syst. Evol. Microbiol.">
        <title>The Global Catalogue of Microorganisms (GCM) 10K type strain sequencing project: providing services to taxonomists for standard genome sequencing and annotation.</title>
        <authorList>
            <consortium name="The Broad Institute Genomics Platform"/>
            <consortium name="The Broad Institute Genome Sequencing Center for Infectious Disease"/>
            <person name="Wu L."/>
            <person name="Ma J."/>
        </authorList>
    </citation>
    <scope>NUCLEOTIDE SEQUENCE [LARGE SCALE GENOMIC DNA]</scope>
    <source>
        <strain evidence="3">JCM 18055</strain>
    </source>
</reference>
<name>A0ABP8VZ96_9PSEU</name>
<gene>
    <name evidence="2" type="ORF">GCM10023215_05840</name>
</gene>
<organism evidence="2 3">
    <name type="scientific">Pseudonocardia yuanmonensis</name>
    <dbReference type="NCBI Taxonomy" id="1095914"/>
    <lineage>
        <taxon>Bacteria</taxon>
        <taxon>Bacillati</taxon>
        <taxon>Actinomycetota</taxon>
        <taxon>Actinomycetes</taxon>
        <taxon>Pseudonocardiales</taxon>
        <taxon>Pseudonocardiaceae</taxon>
        <taxon>Pseudonocardia</taxon>
    </lineage>
</organism>
<keyword evidence="2" id="KW-0378">Hydrolase</keyword>
<dbReference type="Gene3D" id="3.40.50.1820">
    <property type="entry name" value="alpha/beta hydrolase"/>
    <property type="match status" value="1"/>
</dbReference>
<dbReference type="InterPro" id="IPR029058">
    <property type="entry name" value="AB_hydrolase_fold"/>
</dbReference>
<dbReference type="InterPro" id="IPR000073">
    <property type="entry name" value="AB_hydrolase_1"/>
</dbReference>
<dbReference type="Pfam" id="PF12697">
    <property type="entry name" value="Abhydrolase_6"/>
    <property type="match status" value="1"/>
</dbReference>
<comment type="caution">
    <text evidence="2">The sequence shown here is derived from an EMBL/GenBank/DDBJ whole genome shotgun (WGS) entry which is preliminary data.</text>
</comment>
<keyword evidence="3" id="KW-1185">Reference proteome</keyword>